<keyword evidence="4" id="KW-0408">Iron</keyword>
<comment type="similarity">
    <text evidence="1">Belongs to the cytochrome P450 family.</text>
</comment>
<dbReference type="InterPro" id="IPR050529">
    <property type="entry name" value="CYP450_sterol_14alpha_dmase"/>
</dbReference>
<keyword evidence="2" id="KW-0349">Heme</keyword>
<gene>
    <name evidence="5" type="ORF">BD289DRAFT_12952</name>
</gene>
<accession>A0A2T3A462</accession>
<dbReference type="EMBL" id="KZ678476">
    <property type="protein sequence ID" value="PSR82482.1"/>
    <property type="molecule type" value="Genomic_DNA"/>
</dbReference>
<evidence type="ECO:0000256" key="1">
    <source>
        <dbReference type="ARBA" id="ARBA00010617"/>
    </source>
</evidence>
<evidence type="ECO:0000313" key="5">
    <source>
        <dbReference type="EMBL" id="PSR82482.1"/>
    </source>
</evidence>
<keyword evidence="6" id="KW-1185">Reference proteome</keyword>
<dbReference type="PANTHER" id="PTHR24304:SF2">
    <property type="entry name" value="24-HYDROXYCHOLESTEROL 7-ALPHA-HYDROXYLASE"/>
    <property type="match status" value="1"/>
</dbReference>
<reference evidence="5 6" key="1">
    <citation type="journal article" date="2018" name="Mycol. Prog.">
        <title>Coniella lustricola, a new species from submerged detritus.</title>
        <authorList>
            <person name="Raudabaugh D.B."/>
            <person name="Iturriaga T."/>
            <person name="Carver A."/>
            <person name="Mondo S."/>
            <person name="Pangilinan J."/>
            <person name="Lipzen A."/>
            <person name="He G."/>
            <person name="Amirebrahimi M."/>
            <person name="Grigoriev I.V."/>
            <person name="Miller A.N."/>
        </authorList>
    </citation>
    <scope>NUCLEOTIDE SEQUENCE [LARGE SCALE GENOMIC DNA]</scope>
    <source>
        <strain evidence="5 6">B22-T-1</strain>
    </source>
</reference>
<evidence type="ECO:0000256" key="4">
    <source>
        <dbReference type="ARBA" id="ARBA00023004"/>
    </source>
</evidence>
<dbReference type="Proteomes" id="UP000241462">
    <property type="component" value="Unassembled WGS sequence"/>
</dbReference>
<evidence type="ECO:0000256" key="3">
    <source>
        <dbReference type="ARBA" id="ARBA00022723"/>
    </source>
</evidence>
<dbReference type="SUPFAM" id="SSF48264">
    <property type="entry name" value="Cytochrome P450"/>
    <property type="match status" value="1"/>
</dbReference>
<sequence length="113" mass="12323">MHFNPVVYGPDADTFNPMRFANNSKLQRSTSWRPFGGGNIHCPGRFIARREVYMFVAIVLFRFDVKLAPAPGGGKQRFPCLDTSIPLGGIFAPLPGDDVILDVGPVPGESCSQ</sequence>
<dbReference type="AlphaFoldDB" id="A0A2T3A462"/>
<dbReference type="InParanoid" id="A0A2T3A462"/>
<dbReference type="Pfam" id="PF00067">
    <property type="entry name" value="p450"/>
    <property type="match status" value="1"/>
</dbReference>
<dbReference type="Gene3D" id="1.10.630.10">
    <property type="entry name" value="Cytochrome P450"/>
    <property type="match status" value="1"/>
</dbReference>
<evidence type="ECO:0000313" key="6">
    <source>
        <dbReference type="Proteomes" id="UP000241462"/>
    </source>
</evidence>
<dbReference type="GO" id="GO:0020037">
    <property type="term" value="F:heme binding"/>
    <property type="evidence" value="ECO:0007669"/>
    <property type="project" value="InterPro"/>
</dbReference>
<dbReference type="OrthoDB" id="1470350at2759"/>
<dbReference type="InterPro" id="IPR001128">
    <property type="entry name" value="Cyt_P450"/>
</dbReference>
<proteinExistence type="inferred from homology"/>
<dbReference type="STRING" id="2025994.A0A2T3A462"/>
<dbReference type="GO" id="GO:0008395">
    <property type="term" value="F:steroid hydroxylase activity"/>
    <property type="evidence" value="ECO:0007669"/>
    <property type="project" value="TreeGrafter"/>
</dbReference>
<dbReference type="InterPro" id="IPR036396">
    <property type="entry name" value="Cyt_P450_sf"/>
</dbReference>
<dbReference type="GO" id="GO:0016705">
    <property type="term" value="F:oxidoreductase activity, acting on paired donors, with incorporation or reduction of molecular oxygen"/>
    <property type="evidence" value="ECO:0007669"/>
    <property type="project" value="InterPro"/>
</dbReference>
<organism evidence="5 6">
    <name type="scientific">Coniella lustricola</name>
    <dbReference type="NCBI Taxonomy" id="2025994"/>
    <lineage>
        <taxon>Eukaryota</taxon>
        <taxon>Fungi</taxon>
        <taxon>Dikarya</taxon>
        <taxon>Ascomycota</taxon>
        <taxon>Pezizomycotina</taxon>
        <taxon>Sordariomycetes</taxon>
        <taxon>Sordariomycetidae</taxon>
        <taxon>Diaporthales</taxon>
        <taxon>Schizoparmaceae</taxon>
        <taxon>Coniella</taxon>
    </lineage>
</organism>
<evidence type="ECO:0000256" key="2">
    <source>
        <dbReference type="ARBA" id="ARBA00022617"/>
    </source>
</evidence>
<dbReference type="GO" id="GO:0005506">
    <property type="term" value="F:iron ion binding"/>
    <property type="evidence" value="ECO:0007669"/>
    <property type="project" value="InterPro"/>
</dbReference>
<name>A0A2T3A462_9PEZI</name>
<dbReference type="PANTHER" id="PTHR24304">
    <property type="entry name" value="CYTOCHROME P450 FAMILY 7"/>
    <property type="match status" value="1"/>
</dbReference>
<keyword evidence="3" id="KW-0479">Metal-binding</keyword>
<protein>
    <submittedName>
        <fullName evidence="5">Cytochrome P450</fullName>
    </submittedName>
</protein>